<keyword evidence="7" id="KW-0812">Transmembrane</keyword>
<dbReference type="STRING" id="1314674.A0A0D7BIA9"/>
<evidence type="ECO:0000313" key="9">
    <source>
        <dbReference type="Proteomes" id="UP000054007"/>
    </source>
</evidence>
<keyword evidence="7" id="KW-0472">Membrane</keyword>
<evidence type="ECO:0000313" key="8">
    <source>
        <dbReference type="EMBL" id="KIY69809.1"/>
    </source>
</evidence>
<name>A0A0D7BIA9_9AGAR</name>
<dbReference type="AlphaFoldDB" id="A0A0D7BIA9"/>
<keyword evidence="9" id="KW-1185">Reference proteome</keyword>
<dbReference type="GO" id="GO:0020037">
    <property type="term" value="F:heme binding"/>
    <property type="evidence" value="ECO:0007669"/>
    <property type="project" value="InterPro"/>
</dbReference>
<evidence type="ECO:0000256" key="3">
    <source>
        <dbReference type="ARBA" id="ARBA00022617"/>
    </source>
</evidence>
<feature type="transmembrane region" description="Helical" evidence="7">
    <location>
        <begin position="35"/>
        <end position="53"/>
    </location>
</feature>
<accession>A0A0D7BIA9</accession>
<evidence type="ECO:0000256" key="6">
    <source>
        <dbReference type="PIRSR" id="PIRSR602403-1"/>
    </source>
</evidence>
<keyword evidence="7" id="KW-1133">Transmembrane helix</keyword>
<dbReference type="InterPro" id="IPR036396">
    <property type="entry name" value="Cyt_P450_sf"/>
</dbReference>
<dbReference type="PANTHER" id="PTHR24304:SF2">
    <property type="entry name" value="24-HYDROXYCHOLESTEROL 7-ALPHA-HYDROXYLASE"/>
    <property type="match status" value="1"/>
</dbReference>
<dbReference type="SUPFAM" id="SSF48264">
    <property type="entry name" value="Cytochrome P450"/>
    <property type="match status" value="1"/>
</dbReference>
<dbReference type="Pfam" id="PF00067">
    <property type="entry name" value="p450"/>
    <property type="match status" value="1"/>
</dbReference>
<evidence type="ECO:0000256" key="5">
    <source>
        <dbReference type="ARBA" id="ARBA00023004"/>
    </source>
</evidence>
<evidence type="ECO:0000256" key="7">
    <source>
        <dbReference type="SAM" id="Phobius"/>
    </source>
</evidence>
<dbReference type="GO" id="GO:0005506">
    <property type="term" value="F:iron ion binding"/>
    <property type="evidence" value="ECO:0007669"/>
    <property type="project" value="InterPro"/>
</dbReference>
<feature type="transmembrane region" description="Helical" evidence="7">
    <location>
        <begin position="73"/>
        <end position="94"/>
    </location>
</feature>
<organism evidence="8 9">
    <name type="scientific">Cylindrobasidium torrendii FP15055 ss-10</name>
    <dbReference type="NCBI Taxonomy" id="1314674"/>
    <lineage>
        <taxon>Eukaryota</taxon>
        <taxon>Fungi</taxon>
        <taxon>Dikarya</taxon>
        <taxon>Basidiomycota</taxon>
        <taxon>Agaricomycotina</taxon>
        <taxon>Agaricomycetes</taxon>
        <taxon>Agaricomycetidae</taxon>
        <taxon>Agaricales</taxon>
        <taxon>Marasmiineae</taxon>
        <taxon>Physalacriaceae</taxon>
        <taxon>Cylindrobasidium</taxon>
    </lineage>
</organism>
<comment type="cofactor">
    <cofactor evidence="1 6">
        <name>heme</name>
        <dbReference type="ChEBI" id="CHEBI:30413"/>
    </cofactor>
</comment>
<dbReference type="PRINTS" id="PR00465">
    <property type="entry name" value="EP450IV"/>
</dbReference>
<dbReference type="GO" id="GO:0016705">
    <property type="term" value="F:oxidoreductase activity, acting on paired donors, with incorporation or reduction of molecular oxygen"/>
    <property type="evidence" value="ECO:0007669"/>
    <property type="project" value="InterPro"/>
</dbReference>
<keyword evidence="3 6" id="KW-0349">Heme</keyword>
<gene>
    <name evidence="8" type="ORF">CYLTODRAFT_488639</name>
</gene>
<dbReference type="Gene3D" id="1.10.630.10">
    <property type="entry name" value="Cytochrome P450"/>
    <property type="match status" value="1"/>
</dbReference>
<comment type="similarity">
    <text evidence="2">Belongs to the cytochrome P450 family.</text>
</comment>
<dbReference type="Proteomes" id="UP000054007">
    <property type="component" value="Unassembled WGS sequence"/>
</dbReference>
<dbReference type="InterPro" id="IPR002403">
    <property type="entry name" value="Cyt_P450_E_grp-IV"/>
</dbReference>
<sequence>MFNLGNTIVSSVLALALLIFFRWQPWRSSSIPSYGAWYLPPFVRGIQAIIALGSNEDAFLLALRQKYGPIVYLPWPLGIIFLLTPRAIANYYLVPSKQFNFSHFRLMSTQLLFGLPPQRDANIWFDRIFPVHARGMKKNRLTEPMQRFHEVFARKVAMLKDQVEESPNGFVDVSIQEWLLDALFDAGLAAMFGHEFLHRVTDSTGTTQQFYHHFKTVDDAFMLKASGFVPSVLEPIVTPLRNAQTSNTVILGIFKQFVLDGTPGLDEGLIKEVAEAIMKEETLNADDAAGSINGTFWALQANAPLSCVSLFYRALQSPTLIDELRAEVEAGGVLPIGVMGEVNQAALSDSTPLMTSTVNETLRLDTTSSSIRFILTDVPFDVSEDPSKPNVVVVPKGSRMVAPIRQIHIDDKDTWGDDALMWDPYRFFRKTEDGKDRERLQAMRAFGGGVSICEGRHLAMVELKTALACFLSVFDAKVQVDDEGTLERVRLAGVEEAWSPPKDGTRQGAGAYHYTRDMTFRVSLRT</sequence>
<evidence type="ECO:0000256" key="1">
    <source>
        <dbReference type="ARBA" id="ARBA00001971"/>
    </source>
</evidence>
<dbReference type="GO" id="GO:0008395">
    <property type="term" value="F:steroid hydroxylase activity"/>
    <property type="evidence" value="ECO:0007669"/>
    <property type="project" value="TreeGrafter"/>
</dbReference>
<dbReference type="InterPro" id="IPR050529">
    <property type="entry name" value="CYP450_sterol_14alpha_dmase"/>
</dbReference>
<dbReference type="EMBL" id="KN880478">
    <property type="protein sequence ID" value="KIY69809.1"/>
    <property type="molecule type" value="Genomic_DNA"/>
</dbReference>
<evidence type="ECO:0000256" key="2">
    <source>
        <dbReference type="ARBA" id="ARBA00010617"/>
    </source>
</evidence>
<feature type="transmembrane region" description="Helical" evidence="7">
    <location>
        <begin position="6"/>
        <end position="23"/>
    </location>
</feature>
<dbReference type="PANTHER" id="PTHR24304">
    <property type="entry name" value="CYTOCHROME P450 FAMILY 7"/>
    <property type="match status" value="1"/>
</dbReference>
<keyword evidence="4 6" id="KW-0479">Metal-binding</keyword>
<feature type="binding site" description="axial binding residue" evidence="6">
    <location>
        <position position="453"/>
    </location>
    <ligand>
        <name>heme</name>
        <dbReference type="ChEBI" id="CHEBI:30413"/>
    </ligand>
    <ligandPart>
        <name>Fe</name>
        <dbReference type="ChEBI" id="CHEBI:18248"/>
    </ligandPart>
</feature>
<proteinExistence type="inferred from homology"/>
<dbReference type="InterPro" id="IPR001128">
    <property type="entry name" value="Cyt_P450"/>
</dbReference>
<evidence type="ECO:0000256" key="4">
    <source>
        <dbReference type="ARBA" id="ARBA00022723"/>
    </source>
</evidence>
<dbReference type="OrthoDB" id="3366823at2759"/>
<protein>
    <submittedName>
        <fullName evidence="8">Cytochrome P450</fullName>
    </submittedName>
</protein>
<keyword evidence="5 6" id="KW-0408">Iron</keyword>
<reference evidence="8 9" key="1">
    <citation type="journal article" date="2015" name="Fungal Genet. Biol.">
        <title>Evolution of novel wood decay mechanisms in Agaricales revealed by the genome sequences of Fistulina hepatica and Cylindrobasidium torrendii.</title>
        <authorList>
            <person name="Floudas D."/>
            <person name="Held B.W."/>
            <person name="Riley R."/>
            <person name="Nagy L.G."/>
            <person name="Koehler G."/>
            <person name="Ransdell A.S."/>
            <person name="Younus H."/>
            <person name="Chow J."/>
            <person name="Chiniquy J."/>
            <person name="Lipzen A."/>
            <person name="Tritt A."/>
            <person name="Sun H."/>
            <person name="Haridas S."/>
            <person name="LaButti K."/>
            <person name="Ohm R.A."/>
            <person name="Kues U."/>
            <person name="Blanchette R.A."/>
            <person name="Grigoriev I.V."/>
            <person name="Minto R.E."/>
            <person name="Hibbett D.S."/>
        </authorList>
    </citation>
    <scope>NUCLEOTIDE SEQUENCE [LARGE SCALE GENOMIC DNA]</scope>
    <source>
        <strain evidence="8 9">FP15055 ss-10</strain>
    </source>
</reference>